<dbReference type="AlphaFoldDB" id="A0A239TUB9"/>
<organism evidence="2 3">
    <name type="scientific">Staphylococcus piscifermentans</name>
    <dbReference type="NCBI Taxonomy" id="70258"/>
    <lineage>
        <taxon>Bacteria</taxon>
        <taxon>Bacillati</taxon>
        <taxon>Bacillota</taxon>
        <taxon>Bacilli</taxon>
        <taxon>Bacillales</taxon>
        <taxon>Staphylococcaceae</taxon>
        <taxon>Staphylococcus</taxon>
    </lineage>
</organism>
<feature type="domain" description="YdbS-like PH" evidence="1">
    <location>
        <begin position="74"/>
        <end position="145"/>
    </location>
</feature>
<dbReference type="RefSeq" id="WP_095104340.1">
    <property type="nucleotide sequence ID" value="NZ_BKAR01000032.1"/>
</dbReference>
<reference evidence="2 3" key="1">
    <citation type="submission" date="2019-07" db="EMBL/GenBank/DDBJ databases">
        <title>Whole genome shotgun sequence of Staphylococcus piscifermentans NBRC 109625.</title>
        <authorList>
            <person name="Hosoyama A."/>
            <person name="Uohara A."/>
            <person name="Ohji S."/>
            <person name="Ichikawa N."/>
        </authorList>
    </citation>
    <scope>NUCLEOTIDE SEQUENCE [LARGE SCALE GENOMIC DNA]</scope>
    <source>
        <strain evidence="2 3">NBRC 109625</strain>
    </source>
</reference>
<evidence type="ECO:0000313" key="2">
    <source>
        <dbReference type="EMBL" id="GEP85514.1"/>
    </source>
</evidence>
<dbReference type="PANTHER" id="PTHR34473:SF2">
    <property type="entry name" value="UPF0699 TRANSMEMBRANE PROTEIN YDBT"/>
    <property type="match status" value="1"/>
</dbReference>
<evidence type="ECO:0000259" key="1">
    <source>
        <dbReference type="Pfam" id="PF03703"/>
    </source>
</evidence>
<dbReference type="PANTHER" id="PTHR34473">
    <property type="entry name" value="UPF0699 TRANSMEMBRANE PROTEIN YDBS"/>
    <property type="match status" value="1"/>
</dbReference>
<comment type="caution">
    <text evidence="2">The sequence shown here is derived from an EMBL/GenBank/DDBJ whole genome shotgun (WGS) entry which is preliminary data.</text>
</comment>
<dbReference type="InterPro" id="IPR005182">
    <property type="entry name" value="YdbS-like_PH"/>
</dbReference>
<evidence type="ECO:0000313" key="3">
    <source>
        <dbReference type="Proteomes" id="UP000321736"/>
    </source>
</evidence>
<name>A0A239TUB9_9STAP</name>
<dbReference type="EMBL" id="BKAR01000032">
    <property type="protein sequence ID" value="GEP85514.1"/>
    <property type="molecule type" value="Genomic_DNA"/>
</dbReference>
<protein>
    <recommendedName>
        <fullName evidence="1">YdbS-like PH domain-containing protein</fullName>
    </recommendedName>
</protein>
<keyword evidence="3" id="KW-1185">Reference proteome</keyword>
<proteinExistence type="predicted"/>
<sequence length="156" mass="18431">MELRQQSPRNVLIYYYIRFSIAFVIELMIASGIIVIANYLAWPIWTVLTVGALLAVQLLFYVVQPWILLKYRYYIIADNYVTKLHTFFFQKEVIVKLERIQFLKRKTGPLLNRFGLCRNSIVTAGEVIELPLMHIDKTKELERHCMNFLEKVDTDV</sequence>
<accession>A0A239TUB9</accession>
<dbReference type="Pfam" id="PF03703">
    <property type="entry name" value="bPH_2"/>
    <property type="match status" value="1"/>
</dbReference>
<gene>
    <name evidence="2" type="ORF">SPI02_20990</name>
</gene>
<dbReference type="Proteomes" id="UP000321736">
    <property type="component" value="Unassembled WGS sequence"/>
</dbReference>